<dbReference type="Gene3D" id="3.40.50.300">
    <property type="entry name" value="P-loop containing nucleotide triphosphate hydrolases"/>
    <property type="match status" value="1"/>
</dbReference>
<protein>
    <recommendedName>
        <fullName evidence="3">DNA polymerase III subunit delta</fullName>
    </recommendedName>
</protein>
<dbReference type="Proteomes" id="UP001579974">
    <property type="component" value="Unassembled WGS sequence"/>
</dbReference>
<gene>
    <name evidence="1" type="ORF">KKP3000_003973</name>
</gene>
<accession>A0ABV5ADZ8</accession>
<proteinExistence type="predicted"/>
<keyword evidence="2" id="KW-1185">Reference proteome</keyword>
<sequence>MTHSIIPPSDSLILPAAILDALATDRMPHAALLVGTSRATNLAARYIAQALLCEGDVRPCGQCSACIKFHADVQTDFLEVGGQAIKTSEIEAMQRWLPVRGHSGKKVYTLYGADHMTGVAANRILKTLEEPQSGVFALLTALGRQAVLSTIRSRCTIYTITESGAAPHTDPQVVPLLDGATQRTENHSFDGFVDKMIKWTQMWLVDKSPALILAAQWQSYCEEVSPADSLTLLVEYLRDILHTRVGQSSIRFQDWEASIKRIAPILEVRQWTRVIEIVLDSRQRLESHVASLLNFEQMCIRLREVLPDV</sequence>
<dbReference type="Pfam" id="PF13177">
    <property type="entry name" value="DNA_pol3_delta2"/>
    <property type="match status" value="1"/>
</dbReference>
<comment type="caution">
    <text evidence="1">The sequence shown here is derived from an EMBL/GenBank/DDBJ whole genome shotgun (WGS) entry which is preliminary data.</text>
</comment>
<name>A0ABV5ADZ8_9BACL</name>
<dbReference type="RefSeq" id="WP_275474866.1">
    <property type="nucleotide sequence ID" value="NZ_CP162940.1"/>
</dbReference>
<evidence type="ECO:0000313" key="1">
    <source>
        <dbReference type="EMBL" id="MFB5190507.1"/>
    </source>
</evidence>
<dbReference type="EMBL" id="JBDXSU010000006">
    <property type="protein sequence ID" value="MFB5190507.1"/>
    <property type="molecule type" value="Genomic_DNA"/>
</dbReference>
<evidence type="ECO:0008006" key="3">
    <source>
        <dbReference type="Google" id="ProtNLM"/>
    </source>
</evidence>
<organism evidence="1 2">
    <name type="scientific">Alicyclobacillus fastidiosus</name>
    <dbReference type="NCBI Taxonomy" id="392011"/>
    <lineage>
        <taxon>Bacteria</taxon>
        <taxon>Bacillati</taxon>
        <taxon>Bacillota</taxon>
        <taxon>Bacilli</taxon>
        <taxon>Bacillales</taxon>
        <taxon>Alicyclobacillaceae</taxon>
        <taxon>Alicyclobacillus</taxon>
    </lineage>
</organism>
<reference evidence="1 2" key="1">
    <citation type="journal article" date="2024" name="Int. J. Mol. Sci.">
        <title>Exploration of Alicyclobacillus spp. Genome in Search of Antibiotic Resistance.</title>
        <authorList>
            <person name="Bucka-Kolendo J."/>
            <person name="Kiousi D.E."/>
            <person name="Dekowska A."/>
            <person name="Mikolajczuk-Szczyrba A."/>
            <person name="Karadedos D.M."/>
            <person name="Michael P."/>
            <person name="Galanis A."/>
            <person name="Sokolowska B."/>
        </authorList>
    </citation>
    <scope>NUCLEOTIDE SEQUENCE [LARGE SCALE GENOMIC DNA]</scope>
    <source>
        <strain evidence="1 2">KKP 3000</strain>
    </source>
</reference>
<evidence type="ECO:0000313" key="2">
    <source>
        <dbReference type="Proteomes" id="UP001579974"/>
    </source>
</evidence>
<dbReference type="InterPro" id="IPR027417">
    <property type="entry name" value="P-loop_NTPase"/>
</dbReference>
<dbReference type="SUPFAM" id="SSF52540">
    <property type="entry name" value="P-loop containing nucleoside triphosphate hydrolases"/>
    <property type="match status" value="1"/>
</dbReference>